<dbReference type="Gene3D" id="3.40.50.720">
    <property type="entry name" value="NAD(P)-binding Rossmann-like Domain"/>
    <property type="match status" value="1"/>
</dbReference>
<dbReference type="InterPro" id="IPR001509">
    <property type="entry name" value="Epimerase_deHydtase"/>
</dbReference>
<evidence type="ECO:0000313" key="3">
    <source>
        <dbReference type="Proteomes" id="UP001165302"/>
    </source>
</evidence>
<dbReference type="InterPro" id="IPR036291">
    <property type="entry name" value="NAD(P)-bd_dom_sf"/>
</dbReference>
<dbReference type="PANTHER" id="PTHR43245:SF58">
    <property type="entry name" value="BLL5923 PROTEIN"/>
    <property type="match status" value="1"/>
</dbReference>
<dbReference type="SUPFAM" id="SSF51735">
    <property type="entry name" value="NAD(P)-binding Rossmann-fold domains"/>
    <property type="match status" value="1"/>
</dbReference>
<feature type="domain" description="NAD-dependent epimerase/dehydratase" evidence="1">
    <location>
        <begin position="3"/>
        <end position="157"/>
    </location>
</feature>
<proteinExistence type="predicted"/>
<gene>
    <name evidence="2" type="ORF">IPZ78_02900</name>
</gene>
<organism evidence="2 3">
    <name type="scientific">Sphingobacterium bovistauri</name>
    <dbReference type="NCBI Taxonomy" id="2781959"/>
    <lineage>
        <taxon>Bacteria</taxon>
        <taxon>Pseudomonadati</taxon>
        <taxon>Bacteroidota</taxon>
        <taxon>Sphingobacteriia</taxon>
        <taxon>Sphingobacteriales</taxon>
        <taxon>Sphingobacteriaceae</taxon>
        <taxon>Sphingobacterium</taxon>
    </lineage>
</organism>
<name>A0ABS7Z1R5_9SPHI</name>
<evidence type="ECO:0000259" key="1">
    <source>
        <dbReference type="Pfam" id="PF01370"/>
    </source>
</evidence>
<keyword evidence="3" id="KW-1185">Reference proteome</keyword>
<sequence>MKVAITGASGFVGQNLSSYFGKKAVDVQNFSLRTDDWKQNAVFFNVDAIIHLAGKAHDTSNTSSDAEYFQVNRDLTIQLFDKYLESSVRDFFFFSSVKAVADTVDTILFEGADSKPKTAYGRSKFEAEKYILSKELPIGKRVFIIRPCMIHGPGNKGNLNLLYKIVEKGIPWPLASFENERSFLGIDNLSFLLFSMVKRADLPSGIYHFADDEMLSTNELVTLISTVLKKKVKLMRIPRSIVNNLVKIGDVISLPLNSERLKKLTESYVVSNEKIKNALGIERLPLTAKEGLEITISSFIKNKNQ</sequence>
<protein>
    <submittedName>
        <fullName evidence="2">NAD-dependent epimerase/dehydratase family protein</fullName>
    </submittedName>
</protein>
<reference evidence="2" key="1">
    <citation type="submission" date="2020-10" db="EMBL/GenBank/DDBJ databases">
        <authorList>
            <person name="Lu T."/>
            <person name="Wang Q."/>
            <person name="Han X."/>
        </authorList>
    </citation>
    <scope>NUCLEOTIDE SEQUENCE</scope>
    <source>
        <strain evidence="2">WQ 366</strain>
    </source>
</reference>
<dbReference type="EMBL" id="JADEYP010000003">
    <property type="protein sequence ID" value="MCA5004100.1"/>
    <property type="molecule type" value="Genomic_DNA"/>
</dbReference>
<dbReference type="RefSeq" id="WP_225551433.1">
    <property type="nucleotide sequence ID" value="NZ_JADEYP010000003.1"/>
</dbReference>
<accession>A0ABS7Z1R5</accession>
<dbReference type="Proteomes" id="UP001165302">
    <property type="component" value="Unassembled WGS sequence"/>
</dbReference>
<comment type="caution">
    <text evidence="2">The sequence shown here is derived from an EMBL/GenBank/DDBJ whole genome shotgun (WGS) entry which is preliminary data.</text>
</comment>
<dbReference type="Pfam" id="PF01370">
    <property type="entry name" value="Epimerase"/>
    <property type="match status" value="1"/>
</dbReference>
<dbReference type="PANTHER" id="PTHR43245">
    <property type="entry name" value="BIFUNCTIONAL POLYMYXIN RESISTANCE PROTEIN ARNA"/>
    <property type="match status" value="1"/>
</dbReference>
<evidence type="ECO:0000313" key="2">
    <source>
        <dbReference type="EMBL" id="MCA5004100.1"/>
    </source>
</evidence>
<dbReference type="InterPro" id="IPR050177">
    <property type="entry name" value="Lipid_A_modif_metabolic_enz"/>
</dbReference>